<dbReference type="Proteomes" id="UP000273807">
    <property type="component" value="Unassembled WGS sequence"/>
</dbReference>
<reference evidence="3 4" key="1">
    <citation type="submission" date="2018-10" db="EMBL/GenBank/DDBJ databases">
        <title>Genome sequencing of Arthrobacter oryzae TNB02.</title>
        <authorList>
            <person name="Cho Y.-J."/>
            <person name="Cho A."/>
            <person name="Kim O.-S."/>
        </authorList>
    </citation>
    <scope>NUCLEOTIDE SEQUENCE [LARGE SCALE GENOMIC DNA]</scope>
    <source>
        <strain evidence="3 4">TNB02</strain>
    </source>
</reference>
<dbReference type="Pfam" id="PF00535">
    <property type="entry name" value="Glycos_transf_2"/>
    <property type="match status" value="1"/>
</dbReference>
<dbReference type="OrthoDB" id="3177103at2"/>
<dbReference type="SUPFAM" id="SSF53448">
    <property type="entry name" value="Nucleotide-diphospho-sugar transferases"/>
    <property type="match status" value="1"/>
</dbReference>
<feature type="domain" description="Glycosyltransferase 2-like" evidence="2">
    <location>
        <begin position="22"/>
        <end position="175"/>
    </location>
</feature>
<dbReference type="PANTHER" id="PTHR48090:SF7">
    <property type="entry name" value="RFBJ PROTEIN"/>
    <property type="match status" value="1"/>
</dbReference>
<evidence type="ECO:0000259" key="2">
    <source>
        <dbReference type="Pfam" id="PF00535"/>
    </source>
</evidence>
<gene>
    <name evidence="3" type="ORF">D7003_01665</name>
</gene>
<sequence length="281" mass="30836">MPNLKPNARPQVAPPAANPTVSVVIPTLNEAMNLPWVLRRMPSYVDEVVIVDGRSLDATVDVARALRLDVVVVAETRPGKGNAIRAGFAAATGDIIVMLDGDGSMDPQEIGWLVTPLQHDYDFVKGSRYVTGGGSDDLTWLRSNGNRALTGLANAVLHSNYSDLCYGYIALRRECVDILELKSDGFEIETELIVRAARAGLRIAEVPSHELCRISGQSNLHTFRDGWRVLRTLARERVSWEAPTAGGRAEALRRVKYRYPNESFPHVPTDPRSVLGVRVGD</sequence>
<dbReference type="InterPro" id="IPR029044">
    <property type="entry name" value="Nucleotide-diphossugar_trans"/>
</dbReference>
<dbReference type="CDD" id="cd04179">
    <property type="entry name" value="DPM_DPG-synthase_like"/>
    <property type="match status" value="1"/>
</dbReference>
<dbReference type="InterPro" id="IPR001173">
    <property type="entry name" value="Glyco_trans_2-like"/>
</dbReference>
<comment type="similarity">
    <text evidence="1">Belongs to the glycosyltransferase 2 family.</text>
</comment>
<dbReference type="Gene3D" id="3.90.550.10">
    <property type="entry name" value="Spore Coat Polysaccharide Biosynthesis Protein SpsA, Chain A"/>
    <property type="match status" value="1"/>
</dbReference>
<organism evidence="3 4">
    <name type="scientific">Arthrobacter oryzae</name>
    <dbReference type="NCBI Taxonomy" id="409290"/>
    <lineage>
        <taxon>Bacteria</taxon>
        <taxon>Bacillati</taxon>
        <taxon>Actinomycetota</taxon>
        <taxon>Actinomycetes</taxon>
        <taxon>Micrococcales</taxon>
        <taxon>Micrococcaceae</taxon>
        <taxon>Arthrobacter</taxon>
    </lineage>
</organism>
<keyword evidence="3" id="KW-0808">Transferase</keyword>
<dbReference type="AlphaFoldDB" id="A0A3N0CBB4"/>
<evidence type="ECO:0000256" key="1">
    <source>
        <dbReference type="ARBA" id="ARBA00006739"/>
    </source>
</evidence>
<dbReference type="GO" id="GO:0016740">
    <property type="term" value="F:transferase activity"/>
    <property type="evidence" value="ECO:0007669"/>
    <property type="project" value="UniProtKB-KW"/>
</dbReference>
<keyword evidence="4" id="KW-1185">Reference proteome</keyword>
<dbReference type="InterPro" id="IPR050256">
    <property type="entry name" value="Glycosyltransferase_2"/>
</dbReference>
<accession>A0A3N0CBB4</accession>
<name>A0A3N0CBB4_9MICC</name>
<dbReference type="EMBL" id="RBED01000023">
    <property type="protein sequence ID" value="RNL60263.1"/>
    <property type="molecule type" value="Genomic_DNA"/>
</dbReference>
<dbReference type="PANTHER" id="PTHR48090">
    <property type="entry name" value="UNDECAPRENYL-PHOSPHATE 4-DEOXY-4-FORMAMIDO-L-ARABINOSE TRANSFERASE-RELATED"/>
    <property type="match status" value="1"/>
</dbReference>
<evidence type="ECO:0000313" key="3">
    <source>
        <dbReference type="EMBL" id="RNL60263.1"/>
    </source>
</evidence>
<proteinExistence type="inferred from homology"/>
<evidence type="ECO:0000313" key="4">
    <source>
        <dbReference type="Proteomes" id="UP000273807"/>
    </source>
</evidence>
<protein>
    <submittedName>
        <fullName evidence="3">Glycosyltransferase family 2 protein</fullName>
    </submittedName>
</protein>
<comment type="caution">
    <text evidence="3">The sequence shown here is derived from an EMBL/GenBank/DDBJ whole genome shotgun (WGS) entry which is preliminary data.</text>
</comment>